<evidence type="ECO:0000313" key="2">
    <source>
        <dbReference type="Proteomes" id="UP000649179"/>
    </source>
</evidence>
<dbReference type="RefSeq" id="WP_188779823.1">
    <property type="nucleotide sequence ID" value="NZ_BMKQ01000001.1"/>
</dbReference>
<proteinExistence type="predicted"/>
<comment type="caution">
    <text evidence="1">The sequence shown here is derived from an EMBL/GenBank/DDBJ whole genome shotgun (WGS) entry which is preliminary data.</text>
</comment>
<reference evidence="1" key="1">
    <citation type="journal article" date="2014" name="Int. J. Syst. Evol. Microbiol.">
        <title>Complete genome sequence of Corynebacterium casei LMG S-19264T (=DSM 44701T), isolated from a smear-ripened cheese.</title>
        <authorList>
            <consortium name="US DOE Joint Genome Institute (JGI-PGF)"/>
            <person name="Walter F."/>
            <person name="Albersmeier A."/>
            <person name="Kalinowski J."/>
            <person name="Ruckert C."/>
        </authorList>
    </citation>
    <scope>NUCLEOTIDE SEQUENCE</scope>
    <source>
        <strain evidence="1">CGMCC 1.16067</strain>
    </source>
</reference>
<gene>
    <name evidence="1" type="ORF">GCM10011519_22210</name>
</gene>
<evidence type="ECO:0000313" key="1">
    <source>
        <dbReference type="EMBL" id="GGF47725.1"/>
    </source>
</evidence>
<organism evidence="1 2">
    <name type="scientific">Marmoricola endophyticus</name>
    <dbReference type="NCBI Taxonomy" id="2040280"/>
    <lineage>
        <taxon>Bacteria</taxon>
        <taxon>Bacillati</taxon>
        <taxon>Actinomycetota</taxon>
        <taxon>Actinomycetes</taxon>
        <taxon>Propionibacteriales</taxon>
        <taxon>Nocardioidaceae</taxon>
        <taxon>Marmoricola</taxon>
    </lineage>
</organism>
<protein>
    <recommendedName>
        <fullName evidence="3">Sulfotransferase family protein</fullName>
    </recommendedName>
</protein>
<keyword evidence="2" id="KW-1185">Reference proteome</keyword>
<dbReference type="SUPFAM" id="SSF52540">
    <property type="entry name" value="P-loop containing nucleoside triphosphate hydrolases"/>
    <property type="match status" value="1"/>
</dbReference>
<dbReference type="Proteomes" id="UP000649179">
    <property type="component" value="Unassembled WGS sequence"/>
</dbReference>
<dbReference type="AlphaFoldDB" id="A0A917BJ19"/>
<dbReference type="InterPro" id="IPR027417">
    <property type="entry name" value="P-loop_NTPase"/>
</dbReference>
<sequence>MTRRVFVHVGAPKTGTTYLQATMAANRSLLAGHGVTYPSTSISGNHFDAAIDLIDHRWGGRLEQARGHWDRLAGAATKTPGDAVISHEVLAAATAEQASKARGLLADREVHIVYTARDLARQIPAEWQETVKHRGRQQFRRFVADLAKDNRTHPSGWFWKVQGLPAVLERWGDDLPREHVHLITVPAAGSPPDVLWDRFASVVGLPADLDLEAAERSANASLGTAETALMRHLNIALKGRSIPQPVYATTVRELLARDVLGPRKGTLRATVPPRFRSFVEEVTTQWRDWIAASGIDVVGDVDELTPQWDDPVDWVDPDKPPAEDVLDSAVQSIAKLVELEADRYRSSTPRKLRRRLGL</sequence>
<evidence type="ECO:0008006" key="3">
    <source>
        <dbReference type="Google" id="ProtNLM"/>
    </source>
</evidence>
<dbReference type="Gene3D" id="3.40.50.300">
    <property type="entry name" value="P-loop containing nucleotide triphosphate hydrolases"/>
    <property type="match status" value="1"/>
</dbReference>
<dbReference type="EMBL" id="BMKQ01000001">
    <property type="protein sequence ID" value="GGF47725.1"/>
    <property type="molecule type" value="Genomic_DNA"/>
</dbReference>
<reference evidence="1" key="2">
    <citation type="submission" date="2020-09" db="EMBL/GenBank/DDBJ databases">
        <authorList>
            <person name="Sun Q."/>
            <person name="Zhou Y."/>
        </authorList>
    </citation>
    <scope>NUCLEOTIDE SEQUENCE</scope>
    <source>
        <strain evidence="1">CGMCC 1.16067</strain>
    </source>
</reference>
<name>A0A917BJ19_9ACTN</name>
<accession>A0A917BJ19</accession>